<dbReference type="SUPFAM" id="SSF52467">
    <property type="entry name" value="DHS-like NAD/FAD-binding domain"/>
    <property type="match status" value="1"/>
</dbReference>
<feature type="binding site" evidence="3">
    <location>
        <position position="57"/>
    </location>
    <ligand>
        <name>substrate</name>
    </ligand>
</feature>
<dbReference type="InterPro" id="IPR026591">
    <property type="entry name" value="Sirtuin_cat_small_dom_sf"/>
</dbReference>
<comment type="similarity">
    <text evidence="3">Belongs to the sirtuin family. Class III subfamily.</text>
</comment>
<dbReference type="GO" id="GO:0017136">
    <property type="term" value="F:histone deacetylase activity, NAD-dependent"/>
    <property type="evidence" value="ECO:0007669"/>
    <property type="project" value="TreeGrafter"/>
</dbReference>
<dbReference type="GO" id="GO:0036054">
    <property type="term" value="F:protein-malonyllysine demalonylase activity"/>
    <property type="evidence" value="ECO:0007669"/>
    <property type="project" value="InterPro"/>
</dbReference>
<feature type="domain" description="Deacetylase sirtuin-type" evidence="5">
    <location>
        <begin position="1"/>
        <end position="232"/>
    </location>
</feature>
<feature type="binding site" evidence="3">
    <location>
        <begin position="90"/>
        <end position="93"/>
    </location>
    <ligand>
        <name>NAD(+)</name>
        <dbReference type="ChEBI" id="CHEBI:57540"/>
    </ligand>
</feature>
<keyword evidence="2 3" id="KW-0520">NAD</keyword>
<dbReference type="PROSITE" id="PS50305">
    <property type="entry name" value="SIRTUIN"/>
    <property type="match status" value="1"/>
</dbReference>
<feature type="binding site" evidence="3">
    <location>
        <position position="60"/>
    </location>
    <ligand>
        <name>substrate</name>
    </ligand>
</feature>
<feature type="binding site" evidence="3">
    <location>
        <begin position="174"/>
        <end position="176"/>
    </location>
    <ligand>
        <name>NAD(+)</name>
        <dbReference type="ChEBI" id="CHEBI:57540"/>
    </ligand>
</feature>
<feature type="active site" description="Proton acceptor" evidence="3">
    <location>
        <position position="108"/>
    </location>
</feature>
<comment type="subcellular location">
    <subcellularLocation>
        <location evidence="3">Cytoplasm</location>
    </subcellularLocation>
</comment>
<dbReference type="HOGENOM" id="CLU_023643_3_1_0"/>
<comment type="catalytic activity">
    <reaction evidence="3">
        <text>N(6)-acetyl-L-lysyl-[protein] + NAD(+) + H2O = 2''-O-acetyl-ADP-D-ribose + nicotinamide + L-lysyl-[protein]</text>
        <dbReference type="Rhea" id="RHEA:43636"/>
        <dbReference type="Rhea" id="RHEA-COMP:9752"/>
        <dbReference type="Rhea" id="RHEA-COMP:10731"/>
        <dbReference type="ChEBI" id="CHEBI:15377"/>
        <dbReference type="ChEBI" id="CHEBI:17154"/>
        <dbReference type="ChEBI" id="CHEBI:29969"/>
        <dbReference type="ChEBI" id="CHEBI:57540"/>
        <dbReference type="ChEBI" id="CHEBI:61930"/>
        <dbReference type="ChEBI" id="CHEBI:83767"/>
        <dbReference type="EC" id="2.3.1.286"/>
    </reaction>
</comment>
<keyword evidence="1" id="KW-0808">Transferase</keyword>
<gene>
    <name evidence="3" type="primary">cobB</name>
    <name evidence="6" type="ordered locus">Caka_2441</name>
</gene>
<keyword evidence="3" id="KW-0963">Cytoplasm</keyword>
<dbReference type="STRING" id="583355.Caka_2441"/>
<comment type="domain">
    <text evidence="3">2 residues (Tyr-57 and Arg-60) present in a large hydrophobic pocket are probably involved in substrate specificity. They are important for desuccinylation activity, but dispensable for deacetylation activity.</text>
</comment>
<dbReference type="Gene3D" id="3.30.1600.10">
    <property type="entry name" value="SIR2/SIRT2 'Small Domain"/>
    <property type="match status" value="1"/>
</dbReference>
<evidence type="ECO:0000256" key="2">
    <source>
        <dbReference type="ARBA" id="ARBA00023027"/>
    </source>
</evidence>
<dbReference type="EMBL" id="CP001998">
    <property type="protein sequence ID" value="ADE55457.1"/>
    <property type="molecule type" value="Genomic_DNA"/>
</dbReference>
<dbReference type="InterPro" id="IPR003000">
    <property type="entry name" value="Sirtuin"/>
</dbReference>
<evidence type="ECO:0000256" key="4">
    <source>
        <dbReference type="PROSITE-ProRule" id="PRU00236"/>
    </source>
</evidence>
<dbReference type="InterPro" id="IPR026590">
    <property type="entry name" value="Ssirtuin_cat_dom"/>
</dbReference>
<dbReference type="InterPro" id="IPR029035">
    <property type="entry name" value="DHS-like_NAD/FAD-binding_dom"/>
</dbReference>
<evidence type="ECO:0000256" key="1">
    <source>
        <dbReference type="ARBA" id="ARBA00022679"/>
    </source>
</evidence>
<dbReference type="PANTHER" id="PTHR11085">
    <property type="entry name" value="NAD-DEPENDENT PROTEIN DEACYLASE SIRTUIN-5, MITOCHONDRIAL-RELATED"/>
    <property type="match status" value="1"/>
</dbReference>
<keyword evidence="7" id="KW-1185">Reference proteome</keyword>
<evidence type="ECO:0000313" key="7">
    <source>
        <dbReference type="Proteomes" id="UP000000925"/>
    </source>
</evidence>
<dbReference type="InterPro" id="IPR050134">
    <property type="entry name" value="NAD-dep_sirtuin_deacylases"/>
</dbReference>
<dbReference type="AlphaFoldDB" id="D5ENI1"/>
<evidence type="ECO:0000313" key="6">
    <source>
        <dbReference type="EMBL" id="ADE55457.1"/>
    </source>
</evidence>
<dbReference type="OrthoDB" id="9800582at2"/>
<name>D5ENI1_CORAD</name>
<accession>D5ENI1</accession>
<comment type="caution">
    <text evidence="3 4">Lacks conserved residue(s) required for the propagation of feature annotation.</text>
</comment>
<feature type="binding site" evidence="3">
    <location>
        <position position="218"/>
    </location>
    <ligand>
        <name>NAD(+)</name>
        <dbReference type="ChEBI" id="CHEBI:57540"/>
    </ligand>
</feature>
<evidence type="ECO:0000259" key="5">
    <source>
        <dbReference type="PROSITE" id="PS50305"/>
    </source>
</evidence>
<dbReference type="eggNOG" id="COG0846">
    <property type="taxonomic scope" value="Bacteria"/>
</dbReference>
<comment type="function">
    <text evidence="3">NAD-dependent lysine deacetylase and desuccinylase that specifically removes acetyl and succinyl groups on target proteins. Modulates the activities of several proteins which are inactive in their acylated form.</text>
</comment>
<comment type="catalytic activity">
    <reaction evidence="3">
        <text>N(6)-succinyl-L-lysyl-[protein] + NAD(+) + H2O = 2''-O-succinyl-ADP-D-ribose + nicotinamide + L-lysyl-[protein]</text>
        <dbReference type="Rhea" id="RHEA:47668"/>
        <dbReference type="Rhea" id="RHEA-COMP:9752"/>
        <dbReference type="Rhea" id="RHEA-COMP:11877"/>
        <dbReference type="ChEBI" id="CHEBI:15377"/>
        <dbReference type="ChEBI" id="CHEBI:17154"/>
        <dbReference type="ChEBI" id="CHEBI:29969"/>
        <dbReference type="ChEBI" id="CHEBI:57540"/>
        <dbReference type="ChEBI" id="CHEBI:87830"/>
        <dbReference type="ChEBI" id="CHEBI:87832"/>
    </reaction>
</comment>
<dbReference type="Proteomes" id="UP000000925">
    <property type="component" value="Chromosome"/>
</dbReference>
<feature type="binding site" evidence="3">
    <location>
        <begin position="13"/>
        <end position="32"/>
    </location>
    <ligand>
        <name>NAD(+)</name>
        <dbReference type="ChEBI" id="CHEBI:57540"/>
    </ligand>
</feature>
<dbReference type="GO" id="GO:0005737">
    <property type="term" value="C:cytoplasm"/>
    <property type="evidence" value="ECO:0007669"/>
    <property type="project" value="UniProtKB-SubCell"/>
</dbReference>
<dbReference type="Pfam" id="PF02146">
    <property type="entry name" value="SIR2"/>
    <property type="match status" value="1"/>
</dbReference>
<proteinExistence type="inferred from homology"/>
<dbReference type="GO" id="GO:0036055">
    <property type="term" value="F:protein-succinyllysine desuccinylase activity"/>
    <property type="evidence" value="ECO:0007669"/>
    <property type="project" value="UniProtKB-UniRule"/>
</dbReference>
<dbReference type="PANTHER" id="PTHR11085:SF4">
    <property type="entry name" value="NAD-DEPENDENT PROTEIN DEACYLASE"/>
    <property type="match status" value="1"/>
</dbReference>
<dbReference type="GO" id="GO:0070403">
    <property type="term" value="F:NAD+ binding"/>
    <property type="evidence" value="ECO:0007669"/>
    <property type="project" value="UniProtKB-UniRule"/>
</dbReference>
<dbReference type="InterPro" id="IPR027546">
    <property type="entry name" value="Sirtuin_class_III"/>
</dbReference>
<evidence type="ECO:0000256" key="3">
    <source>
        <dbReference type="HAMAP-Rule" id="MF_01121"/>
    </source>
</evidence>
<dbReference type="HAMAP" id="MF_01121">
    <property type="entry name" value="Sirtuin_ClassIII"/>
    <property type="match status" value="1"/>
</dbReference>
<dbReference type="EC" id="2.3.1.286" evidence="3"/>
<dbReference type="Gene3D" id="3.40.50.1220">
    <property type="entry name" value="TPP-binding domain"/>
    <property type="match status" value="1"/>
</dbReference>
<protein>
    <recommendedName>
        <fullName evidence="3">NAD-dependent protein deacylase</fullName>
        <ecNumber evidence="3">2.3.1.286</ecNumber>
    </recommendedName>
    <alternativeName>
        <fullName evidence="3">Regulatory protein SIR2 homolog</fullName>
    </alternativeName>
</protein>
<dbReference type="KEGG" id="caa:Caka_2441"/>
<reference evidence="6 7" key="1">
    <citation type="journal article" date="2010" name="Stand. Genomic Sci.">
        <title>Complete genome sequence of Coraliomargarita akajimensis type strain (04OKA010-24).</title>
        <authorList>
            <person name="Mavromatis K."/>
            <person name="Abt B."/>
            <person name="Brambilla E."/>
            <person name="Lapidus A."/>
            <person name="Copeland A."/>
            <person name="Deshpande S."/>
            <person name="Nolan M."/>
            <person name="Lucas S."/>
            <person name="Tice H."/>
            <person name="Cheng J.F."/>
            <person name="Han C."/>
            <person name="Detter J.C."/>
            <person name="Woyke T."/>
            <person name="Goodwin L."/>
            <person name="Pitluck S."/>
            <person name="Held B."/>
            <person name="Brettin T."/>
            <person name="Tapia R."/>
            <person name="Ivanova N."/>
            <person name="Mikhailova N."/>
            <person name="Pati A."/>
            <person name="Liolios K."/>
            <person name="Chen A."/>
            <person name="Palaniappan K."/>
            <person name="Land M."/>
            <person name="Hauser L."/>
            <person name="Chang Y.J."/>
            <person name="Jeffries C.D."/>
            <person name="Rohde M."/>
            <person name="Goker M."/>
            <person name="Bristow J."/>
            <person name="Eisen J.A."/>
            <person name="Markowitz V."/>
            <person name="Hugenholtz P."/>
            <person name="Klenk H.P."/>
            <person name="Kyrpides N.C."/>
        </authorList>
    </citation>
    <scope>NUCLEOTIDE SEQUENCE [LARGE SCALE GENOMIC DNA]</scope>
    <source>
        <strain evidence="7">DSM 45221 / IAM 15411 / JCM 23193 / KCTC 12865</strain>
    </source>
</reference>
<organism evidence="6 7">
    <name type="scientific">Coraliomargarita akajimensis (strain DSM 45221 / IAM 15411 / JCM 23193 / KCTC 12865 / 04OKA010-24)</name>
    <dbReference type="NCBI Taxonomy" id="583355"/>
    <lineage>
        <taxon>Bacteria</taxon>
        <taxon>Pseudomonadati</taxon>
        <taxon>Verrucomicrobiota</taxon>
        <taxon>Opitutia</taxon>
        <taxon>Puniceicoccales</taxon>
        <taxon>Coraliomargaritaceae</taxon>
        <taxon>Coraliomargarita</taxon>
    </lineage>
</organism>
<sequence length="234" mass="25576">MARVKLKVVVFSGAGMSAESGLQTFRGAGGLWEGHPVEAVATPEAWDRDPALVLRFYNERRRQLRQVKPNAGHLALAALEANYDVHVVTQNVDDLHERGGSTRVLHLHGQLMQARSTVDEACITELKGRDIELGDRCVRGGQLRPNIVWFGEAVPAIERAIEIVRSADILLVVGTSLQVYPAAALVHEARAARRRIYVDPHADAASLAGNFERFSLKAAECLPSLVEELCSQAT</sequence>